<dbReference type="InterPro" id="IPR016633">
    <property type="entry name" value="EarP"/>
</dbReference>
<evidence type="ECO:0000256" key="4">
    <source>
        <dbReference type="ARBA" id="ARBA00024346"/>
    </source>
</evidence>
<accession>A0ABV0EBC7</accession>
<reference evidence="8 9" key="1">
    <citation type="submission" date="2024-02" db="EMBL/GenBank/DDBJ databases">
        <title>New thermophilic sulfur-oxidizing bacteria from a hot springs of the Uzon caldera (Kamchatka, Russia).</title>
        <authorList>
            <person name="Dukat A.M."/>
            <person name="Elcheninov A.G."/>
            <person name="Frolov E.N."/>
        </authorList>
    </citation>
    <scope>NUCLEOTIDE SEQUENCE [LARGE SCALE GENOMIC DNA]</scope>
    <source>
        <strain evidence="8 9">AK1</strain>
    </source>
</reference>
<comment type="catalytic activity">
    <reaction evidence="7">
        <text>dTDP-beta-L-rhamnose + L-arginyl-[protein] = N(omega)-(alpha-L-rhamnosyl)-L-arginyl-[protein] + dTDP + H(+)</text>
        <dbReference type="Rhea" id="RHEA:66692"/>
        <dbReference type="Rhea" id="RHEA-COMP:10532"/>
        <dbReference type="Rhea" id="RHEA-COMP:17096"/>
        <dbReference type="ChEBI" id="CHEBI:15378"/>
        <dbReference type="ChEBI" id="CHEBI:29965"/>
        <dbReference type="ChEBI" id="CHEBI:57510"/>
        <dbReference type="ChEBI" id="CHEBI:58369"/>
        <dbReference type="ChEBI" id="CHEBI:167445"/>
    </reaction>
    <physiologicalReaction direction="left-to-right" evidence="7">
        <dbReference type="Rhea" id="RHEA:66693"/>
    </physiologicalReaction>
</comment>
<keyword evidence="2" id="KW-0808">Transferase</keyword>
<organism evidence="8 9">
    <name type="scientific">Thiobacter aerophilum</name>
    <dbReference type="NCBI Taxonomy" id="3121275"/>
    <lineage>
        <taxon>Bacteria</taxon>
        <taxon>Pseudomonadati</taxon>
        <taxon>Pseudomonadota</taxon>
        <taxon>Betaproteobacteria</taxon>
        <taxon>Burkholderiales</taxon>
        <taxon>Thiobacteraceae</taxon>
        <taxon>Thiobacter</taxon>
    </lineage>
</organism>
<evidence type="ECO:0000256" key="7">
    <source>
        <dbReference type="ARBA" id="ARBA00048472"/>
    </source>
</evidence>
<sequence length="379" mass="42517">MSCQSWDIFCTVIDNFGDAGVCWRLARQLAREYGFVVRLWIDRPAVLSRLVPAVQPDVPEQSVSGVEVRRLTHPFPQVRPHEVVIEAFGCALPENFVEAMARRTPAPMWINLEYLSAEDWVAHYHALASPHPRLPLVKYFFFPGFGPNTGGLLREADLFDRRAAFQADPTAQAAFWQGLGVPPPQAAAQRISLFAYENAAVAELLRLWVEGPDPVFCLLPEGRLLPQAAAALGEPLATGRIVRRGRLTLHVLPFLPQDEYDRLLWACDFNFVRGEDSFVRAQWAARPFAWHIYAQDDEVHWRKLNAFLAVYGAGLAPAPAAGLAALWHAWNRQAGVARAWQAYVAHAAALADHARRWAAQLGRHPSLAQRLVQFCEKRL</sequence>
<keyword evidence="9" id="KW-1185">Reference proteome</keyword>
<evidence type="ECO:0000256" key="3">
    <source>
        <dbReference type="ARBA" id="ARBA00024303"/>
    </source>
</evidence>
<comment type="caution">
    <text evidence="8">The sequence shown here is derived from an EMBL/GenBank/DDBJ whole genome shotgun (WGS) entry which is preliminary data.</text>
</comment>
<evidence type="ECO:0000313" key="9">
    <source>
        <dbReference type="Proteomes" id="UP001482231"/>
    </source>
</evidence>
<dbReference type="Proteomes" id="UP001482231">
    <property type="component" value="Unassembled WGS sequence"/>
</dbReference>
<comment type="similarity">
    <text evidence="4">Belongs to the glycosyltransferase 104 family.</text>
</comment>
<dbReference type="PIRSF" id="PIRSF015557">
    <property type="entry name" value="UCP015557"/>
    <property type="match status" value="1"/>
</dbReference>
<evidence type="ECO:0000256" key="6">
    <source>
        <dbReference type="ARBA" id="ARBA00030025"/>
    </source>
</evidence>
<keyword evidence="8" id="KW-0251">Elongation factor</keyword>
<evidence type="ECO:0000256" key="1">
    <source>
        <dbReference type="ARBA" id="ARBA00022676"/>
    </source>
</evidence>
<proteinExistence type="inferred from homology"/>
<gene>
    <name evidence="8" type="primary">earP</name>
    <name evidence="8" type="ORF">V6E02_01845</name>
</gene>
<protein>
    <recommendedName>
        <fullName evidence="5">Protein-arginine rhamnosyltransferase</fullName>
    </recommendedName>
    <alternativeName>
        <fullName evidence="6">EF-P arginine rhamnosyltransferase</fullName>
    </alternativeName>
</protein>
<evidence type="ECO:0000313" key="8">
    <source>
        <dbReference type="EMBL" id="MEO1765962.1"/>
    </source>
</evidence>
<dbReference type="EMBL" id="JBAJEX010000001">
    <property type="protein sequence ID" value="MEO1765962.1"/>
    <property type="molecule type" value="Genomic_DNA"/>
</dbReference>
<evidence type="ECO:0000256" key="2">
    <source>
        <dbReference type="ARBA" id="ARBA00022679"/>
    </source>
</evidence>
<keyword evidence="8" id="KW-0648">Protein biosynthesis</keyword>
<dbReference type="GO" id="GO:0003746">
    <property type="term" value="F:translation elongation factor activity"/>
    <property type="evidence" value="ECO:0007669"/>
    <property type="project" value="UniProtKB-KW"/>
</dbReference>
<dbReference type="NCBIfam" id="TIGR03837">
    <property type="entry name" value="efp_Arg_rhamno"/>
    <property type="match status" value="1"/>
</dbReference>
<evidence type="ECO:0000256" key="5">
    <source>
        <dbReference type="ARBA" id="ARBA00024416"/>
    </source>
</evidence>
<keyword evidence="1" id="KW-0328">Glycosyltransferase</keyword>
<comment type="function">
    <text evidence="3">Protein-arginine rhamnosyltransferase that catalyzes the transfer of a single rhamnose to elongation factor P (EF-P) on 'Lys-32', a modification required for EF-P-dependent rescue of polyproline stalled ribosomes.</text>
</comment>
<name>A0ABV0EBC7_9BURK</name>
<dbReference type="Pfam" id="PF10093">
    <property type="entry name" value="EarP"/>
    <property type="match status" value="1"/>
</dbReference>